<dbReference type="InterPro" id="IPR002716">
    <property type="entry name" value="PIN_dom"/>
</dbReference>
<keyword evidence="3" id="KW-1185">Reference proteome</keyword>
<dbReference type="OrthoDB" id="799916at2"/>
<dbReference type="EMBL" id="RJJR01000002">
    <property type="protein sequence ID" value="RNI38973.1"/>
    <property type="molecule type" value="Genomic_DNA"/>
</dbReference>
<protein>
    <submittedName>
        <fullName evidence="2">Nucleotide-binding protein</fullName>
    </submittedName>
</protein>
<organism evidence="2 3">
    <name type="scientific">Hanamia caeni</name>
    <dbReference type="NCBI Taxonomy" id="2294116"/>
    <lineage>
        <taxon>Bacteria</taxon>
        <taxon>Pseudomonadati</taxon>
        <taxon>Bacteroidota</taxon>
        <taxon>Chitinophagia</taxon>
        <taxon>Chitinophagales</taxon>
        <taxon>Chitinophagaceae</taxon>
        <taxon>Hanamia</taxon>
    </lineage>
</organism>
<comment type="caution">
    <text evidence="2">The sequence shown here is derived from an EMBL/GenBank/DDBJ whole genome shotgun (WGS) entry which is preliminary data.</text>
</comment>
<dbReference type="InterPro" id="IPR029060">
    <property type="entry name" value="PIN-like_dom_sf"/>
</dbReference>
<dbReference type="SUPFAM" id="SSF88723">
    <property type="entry name" value="PIN domain-like"/>
    <property type="match status" value="1"/>
</dbReference>
<dbReference type="RefSeq" id="WP_123119538.1">
    <property type="nucleotide sequence ID" value="NZ_RJJR01000002.1"/>
</dbReference>
<evidence type="ECO:0000313" key="2">
    <source>
        <dbReference type="EMBL" id="RNI38973.1"/>
    </source>
</evidence>
<reference evidence="2 3" key="1">
    <citation type="submission" date="2018-11" db="EMBL/GenBank/DDBJ databases">
        <title>Draft genome sequence of Ferruginibacter sp. BO-59.</title>
        <authorList>
            <person name="Im W.T."/>
        </authorList>
    </citation>
    <scope>NUCLEOTIDE SEQUENCE [LARGE SCALE GENOMIC DNA]</scope>
    <source>
        <strain evidence="2 3">BO-59</strain>
    </source>
</reference>
<gene>
    <name evidence="2" type="ORF">EFY79_04755</name>
</gene>
<dbReference type="Proteomes" id="UP000267223">
    <property type="component" value="Unassembled WGS sequence"/>
</dbReference>
<feature type="domain" description="PIN" evidence="1">
    <location>
        <begin position="4"/>
        <end position="133"/>
    </location>
</feature>
<sequence length="149" mass="17427">MKIVVDTNIIFSTLLNSNHTIGDLLFNSDKHFEFYSCSYMGYEIQKHWERLKKISKLSEEQLQVSYMQILSKLKFINEEIIPAETWLASEEVTKEIDIDDIDFVALTKFLKATLWTGDKALYNGLKKHNFKKLLNTTELLALRMSKSQK</sequence>
<evidence type="ECO:0000313" key="3">
    <source>
        <dbReference type="Proteomes" id="UP000267223"/>
    </source>
</evidence>
<name>A0A3M9NP77_9BACT</name>
<proteinExistence type="predicted"/>
<accession>A0A3M9NP77</accession>
<dbReference type="AlphaFoldDB" id="A0A3M9NP77"/>
<dbReference type="Pfam" id="PF10130">
    <property type="entry name" value="PIN_2"/>
    <property type="match status" value="1"/>
</dbReference>
<dbReference type="Gene3D" id="3.40.50.1010">
    <property type="entry name" value="5'-nuclease"/>
    <property type="match status" value="1"/>
</dbReference>
<evidence type="ECO:0000259" key="1">
    <source>
        <dbReference type="Pfam" id="PF10130"/>
    </source>
</evidence>